<keyword evidence="4" id="KW-1185">Reference proteome</keyword>
<dbReference type="InterPro" id="IPR036388">
    <property type="entry name" value="WH-like_DNA-bd_sf"/>
</dbReference>
<feature type="domain" description="IRF tryptophan pentad repeat" evidence="2">
    <location>
        <begin position="21"/>
        <end position="120"/>
    </location>
</feature>
<dbReference type="GO" id="GO:0005634">
    <property type="term" value="C:nucleus"/>
    <property type="evidence" value="ECO:0007669"/>
    <property type="project" value="TreeGrafter"/>
</dbReference>
<dbReference type="InterPro" id="IPR036390">
    <property type="entry name" value="WH_DNA-bd_sf"/>
</dbReference>
<evidence type="ECO:0000313" key="3">
    <source>
        <dbReference type="EMBL" id="KAG0709122.1"/>
    </source>
</evidence>
<dbReference type="GO" id="GO:0000981">
    <property type="term" value="F:DNA-binding transcription factor activity, RNA polymerase II-specific"/>
    <property type="evidence" value="ECO:0007669"/>
    <property type="project" value="TreeGrafter"/>
</dbReference>
<dbReference type="SMART" id="SM00348">
    <property type="entry name" value="IRF"/>
    <property type="match status" value="1"/>
</dbReference>
<dbReference type="EMBL" id="JACEEZ010024719">
    <property type="protein sequence ID" value="KAG0709122.1"/>
    <property type="molecule type" value="Genomic_DNA"/>
</dbReference>
<reference evidence="3" key="1">
    <citation type="submission" date="2020-07" db="EMBL/GenBank/DDBJ databases">
        <title>The High-quality genome of the commercially important snow crab, Chionoecetes opilio.</title>
        <authorList>
            <person name="Jeong J.-H."/>
            <person name="Ryu S."/>
        </authorList>
    </citation>
    <scope>NUCLEOTIDE SEQUENCE</scope>
    <source>
        <strain evidence="3">MADBK_172401_WGS</strain>
        <tissue evidence="3">Digestive gland</tissue>
    </source>
</reference>
<protein>
    <submittedName>
        <fullName evidence="3">Interferon regulatory factor 8</fullName>
    </submittedName>
</protein>
<dbReference type="Proteomes" id="UP000770661">
    <property type="component" value="Unassembled WGS sequence"/>
</dbReference>
<sequence length="382" mass="43326">MPTTALTIDAPMDLSTKTRRKLRLEEFLRQNLDQAPATRVIQWVDREQGVFKILWTHQSSGAFTQQDAALFRYWALARGKPPNLSSVELKQSLRMALNKSPSVDRLTGANDEYRYFRFTGESIALGKPSQGRLWDEDCEGQQDSARKISPPPGHPPPLTPIAKITPPSPPLWSHNDHLALLTRGEKSFAPYSEEILRGLLDARSRASQYSRENQHETQQLDSRRGHSHLIEHSVLDYMSPAHLTPKDRLAEDTTHGFGLMRGPYMEPALTLDYRVREKVLREPAVSNHLLAEHMRYLPKAHSPQAYSESLHAVPSYRESLARPDLEGPLSLYSDNPYYPKSYSHSDYRSACRTAAAHLYSVPDQALAAPHDTLQSRLLSMHH</sequence>
<dbReference type="InterPro" id="IPR001346">
    <property type="entry name" value="Interferon_reg_fact_DNA-bd_dom"/>
</dbReference>
<feature type="compositionally biased region" description="Pro residues" evidence="1">
    <location>
        <begin position="149"/>
        <end position="159"/>
    </location>
</feature>
<dbReference type="Gene3D" id="1.10.10.10">
    <property type="entry name" value="Winged helix-like DNA-binding domain superfamily/Winged helix DNA-binding domain"/>
    <property type="match status" value="1"/>
</dbReference>
<dbReference type="PANTHER" id="PTHR11949:SF17">
    <property type="entry name" value="IRF TRYPTOPHAN PENTAD REPEAT DOMAIN-CONTAINING PROTEIN"/>
    <property type="match status" value="1"/>
</dbReference>
<gene>
    <name evidence="3" type="primary">IRF8</name>
    <name evidence="3" type="ORF">GWK47_023919</name>
</gene>
<dbReference type="AlphaFoldDB" id="A0A8J5CE53"/>
<dbReference type="GO" id="GO:0000978">
    <property type="term" value="F:RNA polymerase II cis-regulatory region sequence-specific DNA binding"/>
    <property type="evidence" value="ECO:0007669"/>
    <property type="project" value="TreeGrafter"/>
</dbReference>
<dbReference type="PROSITE" id="PS51507">
    <property type="entry name" value="IRF_2"/>
    <property type="match status" value="1"/>
</dbReference>
<feature type="region of interest" description="Disordered" evidence="1">
    <location>
        <begin position="129"/>
        <end position="160"/>
    </location>
</feature>
<accession>A0A8J5CE53</accession>
<dbReference type="Pfam" id="PF00605">
    <property type="entry name" value="IRF"/>
    <property type="match status" value="1"/>
</dbReference>
<dbReference type="SUPFAM" id="SSF46785">
    <property type="entry name" value="Winged helix' DNA-binding domain"/>
    <property type="match status" value="1"/>
</dbReference>
<evidence type="ECO:0000259" key="2">
    <source>
        <dbReference type="PROSITE" id="PS51507"/>
    </source>
</evidence>
<evidence type="ECO:0000256" key="1">
    <source>
        <dbReference type="SAM" id="MobiDB-lite"/>
    </source>
</evidence>
<name>A0A8J5CE53_CHIOP</name>
<proteinExistence type="predicted"/>
<organism evidence="3 4">
    <name type="scientific">Chionoecetes opilio</name>
    <name type="common">Atlantic snow crab</name>
    <name type="synonym">Cancer opilio</name>
    <dbReference type="NCBI Taxonomy" id="41210"/>
    <lineage>
        <taxon>Eukaryota</taxon>
        <taxon>Metazoa</taxon>
        <taxon>Ecdysozoa</taxon>
        <taxon>Arthropoda</taxon>
        <taxon>Crustacea</taxon>
        <taxon>Multicrustacea</taxon>
        <taxon>Malacostraca</taxon>
        <taxon>Eumalacostraca</taxon>
        <taxon>Eucarida</taxon>
        <taxon>Decapoda</taxon>
        <taxon>Pleocyemata</taxon>
        <taxon>Brachyura</taxon>
        <taxon>Eubrachyura</taxon>
        <taxon>Majoidea</taxon>
        <taxon>Majidae</taxon>
        <taxon>Chionoecetes</taxon>
    </lineage>
</organism>
<dbReference type="OrthoDB" id="5958224at2759"/>
<dbReference type="PANTHER" id="PTHR11949">
    <property type="entry name" value="INTERFERON REGULATORY FACTOR"/>
    <property type="match status" value="1"/>
</dbReference>
<comment type="caution">
    <text evidence="3">The sequence shown here is derived from an EMBL/GenBank/DDBJ whole genome shotgun (WGS) entry which is preliminary data.</text>
</comment>
<evidence type="ECO:0000313" key="4">
    <source>
        <dbReference type="Proteomes" id="UP000770661"/>
    </source>
</evidence>